<feature type="region of interest" description="Disordered" evidence="1">
    <location>
        <begin position="58"/>
        <end position="112"/>
    </location>
</feature>
<organism evidence="2 3">
    <name type="scientific">Heterodermia speciosa</name>
    <dbReference type="NCBI Taxonomy" id="116794"/>
    <lineage>
        <taxon>Eukaryota</taxon>
        <taxon>Fungi</taxon>
        <taxon>Dikarya</taxon>
        <taxon>Ascomycota</taxon>
        <taxon>Pezizomycotina</taxon>
        <taxon>Lecanoromycetes</taxon>
        <taxon>OSLEUM clade</taxon>
        <taxon>Lecanoromycetidae</taxon>
        <taxon>Caliciales</taxon>
        <taxon>Physciaceae</taxon>
        <taxon>Heterodermia</taxon>
    </lineage>
</organism>
<name>A0A8H3IN15_9LECA</name>
<gene>
    <name evidence="2" type="primary">GRG-1_1</name>
    <name evidence="2" type="ORF">HETSPECPRED_004469</name>
</gene>
<dbReference type="Pfam" id="PF11034">
    <property type="entry name" value="Grg1"/>
    <property type="match status" value="1"/>
</dbReference>
<evidence type="ECO:0000313" key="3">
    <source>
        <dbReference type="Proteomes" id="UP000664521"/>
    </source>
</evidence>
<dbReference type="EMBL" id="CAJPDS010000027">
    <property type="protein sequence ID" value="CAF9921230.1"/>
    <property type="molecule type" value="Genomic_DNA"/>
</dbReference>
<accession>A0A8H3IN15</accession>
<dbReference type="AlphaFoldDB" id="A0A8H3IN15"/>
<dbReference type="PANTHER" id="PTHR38789">
    <property type="entry name" value="REPRESSIBLE PROTEIN GRG1, PUTATIVE (AFU_ORTHOLOGUE AFUA_5G14210)-RELATED"/>
    <property type="match status" value="1"/>
</dbReference>
<dbReference type="OrthoDB" id="10039103at2759"/>
<dbReference type="PANTHER" id="PTHR38789:SF1">
    <property type="entry name" value="GLUCOSE-REPRESSIBLE GENE PROTEIN-RELATED"/>
    <property type="match status" value="1"/>
</dbReference>
<dbReference type="Proteomes" id="UP000664521">
    <property type="component" value="Unassembled WGS sequence"/>
</dbReference>
<feature type="compositionally biased region" description="Basic and acidic residues" evidence="1">
    <location>
        <begin position="68"/>
        <end position="78"/>
    </location>
</feature>
<evidence type="ECO:0000256" key="1">
    <source>
        <dbReference type="SAM" id="MobiDB-lite"/>
    </source>
</evidence>
<dbReference type="InterPro" id="IPR020100">
    <property type="entry name" value="Glc-repressible_Grg1"/>
</dbReference>
<feature type="compositionally biased region" description="Polar residues" evidence="1">
    <location>
        <begin position="58"/>
        <end position="67"/>
    </location>
</feature>
<keyword evidence="3" id="KW-1185">Reference proteome</keyword>
<evidence type="ECO:0000313" key="2">
    <source>
        <dbReference type="EMBL" id="CAF9921230.1"/>
    </source>
</evidence>
<reference evidence="2" key="1">
    <citation type="submission" date="2021-03" db="EMBL/GenBank/DDBJ databases">
        <authorList>
            <person name="Tagirdzhanova G."/>
        </authorList>
    </citation>
    <scope>NUCLEOTIDE SEQUENCE</scope>
</reference>
<protein>
    <submittedName>
        <fullName evidence="2">Glucose-repressible protein</fullName>
    </submittedName>
</protein>
<feature type="compositionally biased region" description="Basic and acidic residues" evidence="1">
    <location>
        <begin position="91"/>
        <end position="112"/>
    </location>
</feature>
<sequence>MQSIKYVDLPVLDVASSDFSILGRDRSASTSFPNHRREYNADPSPFCRDLGNQISENVQKHTSQASKEANKSVAKDSHASIGTRATAAKDMVSDKLDENRHAGKEELYSAKK</sequence>
<comment type="caution">
    <text evidence="2">The sequence shown here is derived from an EMBL/GenBank/DDBJ whole genome shotgun (WGS) entry which is preliminary data.</text>
</comment>
<proteinExistence type="predicted"/>
<feature type="region of interest" description="Disordered" evidence="1">
    <location>
        <begin position="24"/>
        <end position="45"/>
    </location>
</feature>